<evidence type="ECO:0000256" key="6">
    <source>
        <dbReference type="ARBA" id="ARBA00038095"/>
    </source>
</evidence>
<comment type="function">
    <text evidence="9">Catalyzes the first step in the biosynthesis of ornithine lipids, which are phosphorus-free membrane lipids. Catalyzes the 3-hydroxyacyl-acyl carrier protein-dependent acylation of ornithine to form lyso-ornithine lipid (LOL).</text>
</comment>
<proteinExistence type="inferred from homology"/>
<evidence type="ECO:0000256" key="4">
    <source>
        <dbReference type="ARBA" id="ARBA00023098"/>
    </source>
</evidence>
<dbReference type="RefSeq" id="WP_181418351.1">
    <property type="nucleotide sequence ID" value="NZ_QJTF01000004.1"/>
</dbReference>
<comment type="caution">
    <text evidence="11">The sequence shown here is derived from an EMBL/GenBank/DDBJ whole genome shotgun (WGS) entry which is preliminary data.</text>
</comment>
<evidence type="ECO:0000256" key="10">
    <source>
        <dbReference type="ARBA" id="ARBA00047785"/>
    </source>
</evidence>
<dbReference type="InterPro" id="IPR052351">
    <property type="entry name" value="Ornithine_N-alpha-AT"/>
</dbReference>
<dbReference type="Gene3D" id="3.40.630.30">
    <property type="match status" value="1"/>
</dbReference>
<comment type="pathway">
    <text evidence="1">Lipid metabolism.</text>
</comment>
<sequence>MSALLGISRQIINDAGMSSIEAHPALFTAPDSTGVLGRLGSLEVRLAQTAAEITAAQELRFKIFFDGHGAKSESAAALEERDADRFDATCDHLLVYDTAIAAPEHKQIVGTYRLMRGEKARDAHGFYSAGEYDVERLTLAKPDLNFLELGRSCVKPEYRSKRTMELLWQGIWAYCRRYRIDVMFGCASFMGTIPAAHALALSFLHHNCRANAEWDVRALPQHYQPMDLMPLEAINPKVALFSMPPLIKGYIRLGAMIGDGAVVDHAFGTTDVFIILPVSHISTRYITYYGAEADRFM</sequence>
<dbReference type="AlphaFoldDB" id="A0A318T3W9"/>
<evidence type="ECO:0000256" key="7">
    <source>
        <dbReference type="ARBA" id="ARBA00039058"/>
    </source>
</evidence>
<dbReference type="EMBL" id="QJTF01000004">
    <property type="protein sequence ID" value="PYE89372.1"/>
    <property type="molecule type" value="Genomic_DNA"/>
</dbReference>
<reference evidence="11 12" key="1">
    <citation type="submission" date="2018-06" db="EMBL/GenBank/DDBJ databases">
        <title>Genomic Encyclopedia of Type Strains, Phase III (KMG-III): the genomes of soil and plant-associated and newly described type strains.</title>
        <authorList>
            <person name="Whitman W."/>
        </authorList>
    </citation>
    <scope>NUCLEOTIDE SEQUENCE [LARGE SCALE GENOMIC DNA]</scope>
    <source>
        <strain evidence="11 12">ORS 1419</strain>
    </source>
</reference>
<keyword evidence="12" id="KW-1185">Reference proteome</keyword>
<dbReference type="PANTHER" id="PTHR37323">
    <property type="entry name" value="GCN5-RELATED N-ACETYLTRANSFERASE"/>
    <property type="match status" value="1"/>
</dbReference>
<evidence type="ECO:0000256" key="1">
    <source>
        <dbReference type="ARBA" id="ARBA00005189"/>
    </source>
</evidence>
<gene>
    <name evidence="11" type="ORF">C7477_104212</name>
</gene>
<evidence type="ECO:0000256" key="2">
    <source>
        <dbReference type="ARBA" id="ARBA00022516"/>
    </source>
</evidence>
<name>A0A318T3W9_9HYPH</name>
<keyword evidence="4" id="KW-0443">Lipid metabolism</keyword>
<dbReference type="Pfam" id="PF13444">
    <property type="entry name" value="Acetyltransf_5"/>
    <property type="match status" value="1"/>
</dbReference>
<accession>A0A318T3W9</accession>
<keyword evidence="3 11" id="KW-0808">Transferase</keyword>
<organism evidence="11 12">
    <name type="scientific">Phyllobacterium leguminum</name>
    <dbReference type="NCBI Taxonomy" id="314237"/>
    <lineage>
        <taxon>Bacteria</taxon>
        <taxon>Pseudomonadati</taxon>
        <taxon>Pseudomonadota</taxon>
        <taxon>Alphaproteobacteria</taxon>
        <taxon>Hyphomicrobiales</taxon>
        <taxon>Phyllobacteriaceae</taxon>
        <taxon>Phyllobacterium</taxon>
    </lineage>
</organism>
<dbReference type="PANTHER" id="PTHR37323:SF1">
    <property type="entry name" value="L-ORNITHINE N(ALPHA)-ACYLTRANSFERASE"/>
    <property type="match status" value="1"/>
</dbReference>
<protein>
    <recommendedName>
        <fullName evidence="8">L-ornithine N(alpha)-acyltransferase</fullName>
        <ecNumber evidence="7">2.3.2.30</ecNumber>
    </recommendedName>
</protein>
<dbReference type="InterPro" id="IPR016181">
    <property type="entry name" value="Acyl_CoA_acyltransferase"/>
</dbReference>
<evidence type="ECO:0000256" key="5">
    <source>
        <dbReference type="ARBA" id="ARBA00023315"/>
    </source>
</evidence>
<dbReference type="EC" id="2.3.2.30" evidence="7"/>
<dbReference type="SUPFAM" id="SSF55729">
    <property type="entry name" value="Acyl-CoA N-acyltransferases (Nat)"/>
    <property type="match status" value="1"/>
</dbReference>
<evidence type="ECO:0000256" key="3">
    <source>
        <dbReference type="ARBA" id="ARBA00022679"/>
    </source>
</evidence>
<evidence type="ECO:0000313" key="11">
    <source>
        <dbReference type="EMBL" id="PYE89372.1"/>
    </source>
</evidence>
<dbReference type="GO" id="GO:0043810">
    <property type="term" value="F:ornithine-acyl [acyl carrier protein] N-acyltransferase activity"/>
    <property type="evidence" value="ECO:0007669"/>
    <property type="project" value="UniProtKB-EC"/>
</dbReference>
<evidence type="ECO:0000313" key="12">
    <source>
        <dbReference type="Proteomes" id="UP000247454"/>
    </source>
</evidence>
<comment type="similarity">
    <text evidence="6">Belongs to the acetyltransferase family. OlsB subfamily.</text>
</comment>
<keyword evidence="2" id="KW-0444">Lipid biosynthesis</keyword>
<dbReference type="GO" id="GO:0006629">
    <property type="term" value="P:lipid metabolic process"/>
    <property type="evidence" value="ECO:0007669"/>
    <property type="project" value="UniProtKB-KW"/>
</dbReference>
<keyword evidence="5 11" id="KW-0012">Acyltransferase</keyword>
<comment type="catalytic activity">
    <reaction evidence="10">
        <text>a (3R)-hydroxyacyl-[ACP] + L-ornithine = a lyso-ornithine lipid + holo-[ACP] + H(+)</text>
        <dbReference type="Rhea" id="RHEA:20633"/>
        <dbReference type="Rhea" id="RHEA-COMP:9685"/>
        <dbReference type="Rhea" id="RHEA-COMP:9945"/>
        <dbReference type="ChEBI" id="CHEBI:15378"/>
        <dbReference type="ChEBI" id="CHEBI:46911"/>
        <dbReference type="ChEBI" id="CHEBI:64479"/>
        <dbReference type="ChEBI" id="CHEBI:78827"/>
        <dbReference type="ChEBI" id="CHEBI:138482"/>
        <dbReference type="EC" id="2.3.2.30"/>
    </reaction>
    <physiologicalReaction direction="left-to-right" evidence="10">
        <dbReference type="Rhea" id="RHEA:20634"/>
    </physiologicalReaction>
</comment>
<dbReference type="Proteomes" id="UP000247454">
    <property type="component" value="Unassembled WGS sequence"/>
</dbReference>
<evidence type="ECO:0000256" key="8">
    <source>
        <dbReference type="ARBA" id="ARBA00039866"/>
    </source>
</evidence>
<evidence type="ECO:0000256" key="9">
    <source>
        <dbReference type="ARBA" id="ARBA00045724"/>
    </source>
</evidence>